<reference evidence="2 3" key="1">
    <citation type="submission" date="2022-11" db="EMBL/GenBank/DDBJ databases">
        <title>Whole genome sequence of Eschrichtius robustus ER-17-0199.</title>
        <authorList>
            <person name="Bruniche-Olsen A."/>
            <person name="Black A.N."/>
            <person name="Fields C.J."/>
            <person name="Walden K."/>
            <person name="Dewoody J.A."/>
        </authorList>
    </citation>
    <scope>NUCLEOTIDE SEQUENCE [LARGE SCALE GENOMIC DNA]</scope>
    <source>
        <strain evidence="2">ER-17-0199</strain>
        <tissue evidence="2">Blubber</tissue>
    </source>
</reference>
<protein>
    <submittedName>
        <fullName evidence="2">Uncharacterized protein</fullName>
    </submittedName>
</protein>
<feature type="region of interest" description="Disordered" evidence="1">
    <location>
        <begin position="1"/>
        <end position="24"/>
    </location>
</feature>
<name>A0AB34GYJ6_ESCRO</name>
<dbReference type="EMBL" id="JAIQCJ010002046">
    <property type="protein sequence ID" value="KAJ8784516.1"/>
    <property type="molecule type" value="Genomic_DNA"/>
</dbReference>
<dbReference type="AlphaFoldDB" id="A0AB34GYJ6"/>
<proteinExistence type="predicted"/>
<dbReference type="Proteomes" id="UP001159641">
    <property type="component" value="Unassembled WGS sequence"/>
</dbReference>
<organism evidence="2 3">
    <name type="scientific">Eschrichtius robustus</name>
    <name type="common">California gray whale</name>
    <name type="synonym">Eschrichtius gibbosus</name>
    <dbReference type="NCBI Taxonomy" id="9764"/>
    <lineage>
        <taxon>Eukaryota</taxon>
        <taxon>Metazoa</taxon>
        <taxon>Chordata</taxon>
        <taxon>Craniata</taxon>
        <taxon>Vertebrata</taxon>
        <taxon>Euteleostomi</taxon>
        <taxon>Mammalia</taxon>
        <taxon>Eutheria</taxon>
        <taxon>Laurasiatheria</taxon>
        <taxon>Artiodactyla</taxon>
        <taxon>Whippomorpha</taxon>
        <taxon>Cetacea</taxon>
        <taxon>Mysticeti</taxon>
        <taxon>Eschrichtiidae</taxon>
        <taxon>Eschrichtius</taxon>
    </lineage>
</organism>
<comment type="caution">
    <text evidence="2">The sequence shown here is derived from an EMBL/GenBank/DDBJ whole genome shotgun (WGS) entry which is preliminary data.</text>
</comment>
<evidence type="ECO:0000313" key="2">
    <source>
        <dbReference type="EMBL" id="KAJ8784516.1"/>
    </source>
</evidence>
<evidence type="ECO:0000313" key="3">
    <source>
        <dbReference type="Proteomes" id="UP001159641"/>
    </source>
</evidence>
<evidence type="ECO:0000256" key="1">
    <source>
        <dbReference type="SAM" id="MobiDB-lite"/>
    </source>
</evidence>
<gene>
    <name evidence="2" type="ORF">J1605_008168</name>
</gene>
<sequence length="24" mass="2741">MAHNKIPPRWLNCPRRGQPVAGNQ</sequence>
<accession>A0AB34GYJ6</accession>
<keyword evidence="3" id="KW-1185">Reference proteome</keyword>